<dbReference type="PANTHER" id="PTHR33164:SF43">
    <property type="entry name" value="HTH-TYPE TRANSCRIPTIONAL REPRESSOR YETL"/>
    <property type="match status" value="1"/>
</dbReference>
<evidence type="ECO:0000313" key="3">
    <source>
        <dbReference type="Proteomes" id="UP000326779"/>
    </source>
</evidence>
<dbReference type="InterPro" id="IPR036388">
    <property type="entry name" value="WH-like_DNA-bd_sf"/>
</dbReference>
<name>A0A5P8M248_9LACO</name>
<dbReference type="Proteomes" id="UP000326779">
    <property type="component" value="Chromosome"/>
</dbReference>
<dbReference type="Pfam" id="PF12802">
    <property type="entry name" value="MarR_2"/>
    <property type="match status" value="1"/>
</dbReference>
<dbReference type="PROSITE" id="PS50995">
    <property type="entry name" value="HTH_MARR_2"/>
    <property type="match status" value="1"/>
</dbReference>
<evidence type="ECO:0000313" key="2">
    <source>
        <dbReference type="EMBL" id="QFR22582.1"/>
    </source>
</evidence>
<dbReference type="KEGG" id="lhb:D1010_03500"/>
<sequence length="150" mass="16437">MGIIGFMENEIFTALLQIVTFFNQPANDEHILAAANAPRDPNLLPIIVRVGLQPHVRVGELASQLGKTHSSTSRQLTKFEKQGLIQTEAAADDRRARTVILTATGQSLYDRITAVRAAKIHAVLANVSSDQQTVMLRSLQQIAELLARVN</sequence>
<dbReference type="Gene3D" id="1.10.10.10">
    <property type="entry name" value="Winged helix-like DNA-binding domain superfamily/Winged helix DNA-binding domain"/>
    <property type="match status" value="1"/>
</dbReference>
<accession>A0A5P8M248</accession>
<dbReference type="AlphaFoldDB" id="A0A5P8M248"/>
<dbReference type="SUPFAM" id="SSF46785">
    <property type="entry name" value="Winged helix' DNA-binding domain"/>
    <property type="match status" value="1"/>
</dbReference>
<protein>
    <submittedName>
        <fullName evidence="2">MarR family transcriptional regulator</fullName>
    </submittedName>
</protein>
<dbReference type="InterPro" id="IPR000835">
    <property type="entry name" value="HTH_MarR-typ"/>
</dbReference>
<dbReference type="InterPro" id="IPR039422">
    <property type="entry name" value="MarR/SlyA-like"/>
</dbReference>
<gene>
    <name evidence="2" type="ORF">D1010_03500</name>
</gene>
<dbReference type="GO" id="GO:0003677">
    <property type="term" value="F:DNA binding"/>
    <property type="evidence" value="ECO:0007669"/>
    <property type="project" value="InterPro"/>
</dbReference>
<dbReference type="GO" id="GO:0003700">
    <property type="term" value="F:DNA-binding transcription factor activity"/>
    <property type="evidence" value="ECO:0007669"/>
    <property type="project" value="InterPro"/>
</dbReference>
<reference evidence="2 3" key="1">
    <citation type="submission" date="2019-10" db="EMBL/GenBank/DDBJ databases">
        <title>The completed genome of Lactobacillus harbinensis M1.</title>
        <authorList>
            <person name="Zheng Y."/>
        </authorList>
    </citation>
    <scope>NUCLEOTIDE SEQUENCE [LARGE SCALE GENOMIC DNA]</scope>
    <source>
        <strain evidence="2 3">M1</strain>
    </source>
</reference>
<dbReference type="InterPro" id="IPR036390">
    <property type="entry name" value="WH_DNA-bd_sf"/>
</dbReference>
<dbReference type="PANTHER" id="PTHR33164">
    <property type="entry name" value="TRANSCRIPTIONAL REGULATOR, MARR FAMILY"/>
    <property type="match status" value="1"/>
</dbReference>
<proteinExistence type="predicted"/>
<dbReference type="SMART" id="SM00419">
    <property type="entry name" value="HTH_CRP"/>
    <property type="match status" value="1"/>
</dbReference>
<organism evidence="2 3">
    <name type="scientific">Schleiferilactobacillus harbinensis</name>
    <dbReference type="NCBI Taxonomy" id="304207"/>
    <lineage>
        <taxon>Bacteria</taxon>
        <taxon>Bacillati</taxon>
        <taxon>Bacillota</taxon>
        <taxon>Bacilli</taxon>
        <taxon>Lactobacillales</taxon>
        <taxon>Lactobacillaceae</taxon>
        <taxon>Schleiferilactobacillus</taxon>
    </lineage>
</organism>
<dbReference type="PRINTS" id="PR00598">
    <property type="entry name" value="HTHMARR"/>
</dbReference>
<evidence type="ECO:0000259" key="1">
    <source>
        <dbReference type="PROSITE" id="PS50995"/>
    </source>
</evidence>
<dbReference type="GO" id="GO:0006950">
    <property type="term" value="P:response to stress"/>
    <property type="evidence" value="ECO:0007669"/>
    <property type="project" value="TreeGrafter"/>
</dbReference>
<dbReference type="EMBL" id="CP045143">
    <property type="protein sequence ID" value="QFR22582.1"/>
    <property type="molecule type" value="Genomic_DNA"/>
</dbReference>
<feature type="domain" description="HTH marR-type" evidence="1">
    <location>
        <begin position="8"/>
        <end position="150"/>
    </location>
</feature>
<dbReference type="InterPro" id="IPR012318">
    <property type="entry name" value="HTH_CRP"/>
</dbReference>
<dbReference type="SMART" id="SM00347">
    <property type="entry name" value="HTH_MARR"/>
    <property type="match status" value="1"/>
</dbReference>